<evidence type="ECO:0000256" key="1">
    <source>
        <dbReference type="SAM" id="Phobius"/>
    </source>
</evidence>
<protein>
    <submittedName>
        <fullName evidence="2">Uncharacterized protein</fullName>
    </submittedName>
</protein>
<keyword evidence="1" id="KW-1133">Transmembrane helix</keyword>
<sequence length="212" mass="23498">MRDNMITIGSNIGIGLLSLLFNYQTLIAGILAVLAAIWTVRQMRASEKSADARHDQLVGLMLKRDQLIVDRAANPLLERLNLTLPKLLKTKEGFSESQDPTAYLRSNMEAIAQIGVESQLISNPFLADARPLFDGQLVHMLETISGRGASIGFQLYDLRKLAENAESAGQQVPDVAYEQCAIEVRSAINHLPSEVMEFIERLSLLRSEYSAK</sequence>
<feature type="transmembrane region" description="Helical" evidence="1">
    <location>
        <begin position="20"/>
        <end position="40"/>
    </location>
</feature>
<dbReference type="RefSeq" id="WP_111164229.1">
    <property type="nucleotide sequence ID" value="NZ_PCDP01000082.1"/>
</dbReference>
<evidence type="ECO:0000313" key="2">
    <source>
        <dbReference type="EMBL" id="PZM07570.1"/>
    </source>
</evidence>
<dbReference type="EMBL" id="PCDP01000082">
    <property type="protein sequence ID" value="PZM07570.1"/>
    <property type="molecule type" value="Genomic_DNA"/>
</dbReference>
<reference evidence="2 3" key="1">
    <citation type="journal article" date="2018" name="Sci. Rep.">
        <title>Rhizobium tumorigenes sp. nov., a novel plant tumorigenic bacterium isolated from cane gall tumors on thornless blackberry.</title>
        <authorList>
            <person name="Kuzmanovi N."/>
            <person name="Smalla K."/>
            <person name="Gronow S."/>
            <person name="PuBawska J."/>
        </authorList>
    </citation>
    <scope>NUCLEOTIDE SEQUENCE [LARGE SCALE GENOMIC DNA]</scope>
    <source>
        <strain evidence="2 3">CCBAU 85046</strain>
    </source>
</reference>
<dbReference type="Proteomes" id="UP000248925">
    <property type="component" value="Unassembled WGS sequence"/>
</dbReference>
<organism evidence="2 3">
    <name type="scientific">Rhizobium tubonense</name>
    <dbReference type="NCBI Taxonomy" id="484088"/>
    <lineage>
        <taxon>Bacteria</taxon>
        <taxon>Pseudomonadati</taxon>
        <taxon>Pseudomonadota</taxon>
        <taxon>Alphaproteobacteria</taxon>
        <taxon>Hyphomicrobiales</taxon>
        <taxon>Rhizobiaceae</taxon>
        <taxon>Rhizobium/Agrobacterium group</taxon>
        <taxon>Rhizobium</taxon>
    </lineage>
</organism>
<keyword evidence="1" id="KW-0472">Membrane</keyword>
<comment type="caution">
    <text evidence="2">The sequence shown here is derived from an EMBL/GenBank/DDBJ whole genome shotgun (WGS) entry which is preliminary data.</text>
</comment>
<proteinExistence type="predicted"/>
<gene>
    <name evidence="2" type="ORF">CPY51_31050</name>
</gene>
<evidence type="ECO:0000313" key="3">
    <source>
        <dbReference type="Proteomes" id="UP000248925"/>
    </source>
</evidence>
<dbReference type="AlphaFoldDB" id="A0A2W4E6U0"/>
<name>A0A2W4E6U0_9HYPH</name>
<keyword evidence="3" id="KW-1185">Reference proteome</keyword>
<accession>A0A2W4E6U0</accession>
<keyword evidence="1" id="KW-0812">Transmembrane</keyword>